<dbReference type="Gene3D" id="1.25.40.20">
    <property type="entry name" value="Ankyrin repeat-containing domain"/>
    <property type="match status" value="2"/>
</dbReference>
<name>A0A6G0X5W6_9STRA</name>
<proteinExistence type="predicted"/>
<protein>
    <submittedName>
        <fullName evidence="1">Uncharacterized protein</fullName>
    </submittedName>
</protein>
<dbReference type="SUPFAM" id="SSF48403">
    <property type="entry name" value="Ankyrin repeat"/>
    <property type="match status" value="1"/>
</dbReference>
<dbReference type="InterPro" id="IPR002110">
    <property type="entry name" value="Ankyrin_rpt"/>
</dbReference>
<sequence length="682" mass="77017">METSRLVASVLAEQPLFLLIAQFQFGVFLDVRHRFAEAKHMVSCLLVFQGYRVQEYTFPRTFCRADLLHNNRLDIDHLCLHDQHIDTRLPLHFAIFEGDLTAAKRIIHCRPDLLTRDALRCATKHNRLAIVQLLLTMRDRYLEDETERIDSCRTQLEVRKITLLDAAAGIGNLDLIHQFVHLGLDECSDYATYIAAVKGHLHVIKYLHVHRPEAFTAYTLDGASYGRHLEVIRFLLEHRQEGCSTQAGDAIMTFCDLPVAQMLVGRRLTTWTMDHWHETNRDPLDPLVNNCRWISALSKGRVDDLTSFVEGHGRAGKLTKLVSVATVDVIEYLSSIDCPLDKLQPATVAVARALHAHGVDFSAMNFSVAAKTNNVDLLAFLHTLHPDISLPLDLIETAAGRGHLDLVRYLYENGLGRCTTAAMSQAARNGHLEVVKFLSLHRPEGCNIESAMAEAARSGHLDVVQFFNTSGYEDRDEFILIEAIENGQTDVATYLYENGYEVDDPTSLLMELVHWNVLAGVEWLLDRYPKADISETFVSAARLGYVAVLEAITRRQRPVPDKCLIHATYEATGDLACYAVAWLWNLCVKQLSPIQLHDVSTSILKHLGEHCSCAFNPWQDLCVPIVKHTKHMKPILAPHYVEMQRQELLRKVKTPVGLGMMDQVFHDDECFTGILSTENGDY</sequence>
<dbReference type="InterPro" id="IPR036770">
    <property type="entry name" value="Ankyrin_rpt-contain_sf"/>
</dbReference>
<dbReference type="PANTHER" id="PTHR46586">
    <property type="entry name" value="ANKYRIN REPEAT-CONTAINING PROTEIN"/>
    <property type="match status" value="1"/>
</dbReference>
<dbReference type="EMBL" id="VJMJ01000100">
    <property type="protein sequence ID" value="KAF0735263.1"/>
    <property type="molecule type" value="Genomic_DNA"/>
</dbReference>
<dbReference type="PANTHER" id="PTHR46586:SF3">
    <property type="entry name" value="ANKYRIN REPEAT-CONTAINING PROTEIN"/>
    <property type="match status" value="1"/>
</dbReference>
<dbReference type="Proteomes" id="UP000481153">
    <property type="component" value="Unassembled WGS sequence"/>
</dbReference>
<evidence type="ECO:0000313" key="2">
    <source>
        <dbReference type="Proteomes" id="UP000481153"/>
    </source>
</evidence>
<gene>
    <name evidence="1" type="ORF">Ae201684_008178</name>
</gene>
<comment type="caution">
    <text evidence="1">The sequence shown here is derived from an EMBL/GenBank/DDBJ whole genome shotgun (WGS) entry which is preliminary data.</text>
</comment>
<organism evidence="1 2">
    <name type="scientific">Aphanomyces euteiches</name>
    <dbReference type="NCBI Taxonomy" id="100861"/>
    <lineage>
        <taxon>Eukaryota</taxon>
        <taxon>Sar</taxon>
        <taxon>Stramenopiles</taxon>
        <taxon>Oomycota</taxon>
        <taxon>Saprolegniomycetes</taxon>
        <taxon>Saprolegniales</taxon>
        <taxon>Verrucalvaceae</taxon>
        <taxon>Aphanomyces</taxon>
    </lineage>
</organism>
<dbReference type="InterPro" id="IPR052050">
    <property type="entry name" value="SecEffector_AnkRepeat"/>
</dbReference>
<dbReference type="VEuPathDB" id="FungiDB:AeMF1_015503"/>
<accession>A0A6G0X5W6</accession>
<evidence type="ECO:0000313" key="1">
    <source>
        <dbReference type="EMBL" id="KAF0735263.1"/>
    </source>
</evidence>
<dbReference type="AlphaFoldDB" id="A0A6G0X5W6"/>
<keyword evidence="2" id="KW-1185">Reference proteome</keyword>
<reference evidence="1 2" key="1">
    <citation type="submission" date="2019-07" db="EMBL/GenBank/DDBJ databases">
        <title>Genomics analysis of Aphanomyces spp. identifies a new class of oomycete effector associated with host adaptation.</title>
        <authorList>
            <person name="Gaulin E."/>
        </authorList>
    </citation>
    <scope>NUCLEOTIDE SEQUENCE [LARGE SCALE GENOMIC DNA]</scope>
    <source>
        <strain evidence="1 2">ATCC 201684</strain>
    </source>
</reference>
<dbReference type="Pfam" id="PF12796">
    <property type="entry name" value="Ank_2"/>
    <property type="match status" value="1"/>
</dbReference>